<keyword evidence="3" id="KW-1185">Reference proteome</keyword>
<evidence type="ECO:0000313" key="3">
    <source>
        <dbReference type="Proteomes" id="UP000324748"/>
    </source>
</evidence>
<name>A0A5B0QFW7_PUCGR</name>
<evidence type="ECO:0000313" key="2">
    <source>
        <dbReference type="EMBL" id="KAA1111874.1"/>
    </source>
</evidence>
<gene>
    <name evidence="2" type="ORF">PGT21_014386</name>
</gene>
<evidence type="ECO:0000256" key="1">
    <source>
        <dbReference type="SAM" id="MobiDB-lite"/>
    </source>
</evidence>
<comment type="caution">
    <text evidence="2">The sequence shown here is derived from an EMBL/GenBank/DDBJ whole genome shotgun (WGS) entry which is preliminary data.</text>
</comment>
<sequence length="75" mass="8100">MIHRAGTACPHEIRSASFSGTNGAPPLPPLPIPHHHHHHNHHPSISTPANNESNDRSRHRTGSLLNNHPTPASLA</sequence>
<dbReference type="EMBL" id="VSWC01000016">
    <property type="protein sequence ID" value="KAA1111874.1"/>
    <property type="molecule type" value="Genomic_DNA"/>
</dbReference>
<proteinExistence type="predicted"/>
<accession>A0A5B0QFW7</accession>
<dbReference type="Proteomes" id="UP000324748">
    <property type="component" value="Unassembled WGS sequence"/>
</dbReference>
<feature type="compositionally biased region" description="Basic residues" evidence="1">
    <location>
        <begin position="33"/>
        <end position="42"/>
    </location>
</feature>
<organism evidence="2 3">
    <name type="scientific">Puccinia graminis f. sp. tritici</name>
    <dbReference type="NCBI Taxonomy" id="56615"/>
    <lineage>
        <taxon>Eukaryota</taxon>
        <taxon>Fungi</taxon>
        <taxon>Dikarya</taxon>
        <taxon>Basidiomycota</taxon>
        <taxon>Pucciniomycotina</taxon>
        <taxon>Pucciniomycetes</taxon>
        <taxon>Pucciniales</taxon>
        <taxon>Pucciniaceae</taxon>
        <taxon>Puccinia</taxon>
    </lineage>
</organism>
<protein>
    <submittedName>
        <fullName evidence="2">Uncharacterized protein</fullName>
    </submittedName>
</protein>
<feature type="region of interest" description="Disordered" evidence="1">
    <location>
        <begin position="1"/>
        <end position="75"/>
    </location>
</feature>
<dbReference type="AlphaFoldDB" id="A0A5B0QFW7"/>
<feature type="compositionally biased region" description="Polar residues" evidence="1">
    <location>
        <begin position="63"/>
        <end position="75"/>
    </location>
</feature>
<reference evidence="2 3" key="1">
    <citation type="submission" date="2019-05" db="EMBL/GenBank/DDBJ databases">
        <title>Emergence of the Ug99 lineage of the wheat stem rust pathogen through somatic hybridization.</title>
        <authorList>
            <person name="Li F."/>
            <person name="Upadhyaya N.M."/>
            <person name="Sperschneider J."/>
            <person name="Matny O."/>
            <person name="Nguyen-Phuc H."/>
            <person name="Mago R."/>
            <person name="Raley C."/>
            <person name="Miller M.E."/>
            <person name="Silverstein K.A.T."/>
            <person name="Henningsen E."/>
            <person name="Hirsch C.D."/>
            <person name="Visser B."/>
            <person name="Pretorius Z.A."/>
            <person name="Steffenson B.J."/>
            <person name="Schwessinger B."/>
            <person name="Dodds P.N."/>
            <person name="Figueroa M."/>
        </authorList>
    </citation>
    <scope>NUCLEOTIDE SEQUENCE [LARGE SCALE GENOMIC DNA]</scope>
    <source>
        <strain evidence="2">21-0</strain>
    </source>
</reference>